<gene>
    <name evidence="1" type="ORF">E4J94_17385</name>
</gene>
<dbReference type="RefSeq" id="WP_135837051.1">
    <property type="nucleotide sequence ID" value="NZ_SRPE01000020.1"/>
</dbReference>
<protein>
    <submittedName>
        <fullName evidence="1">YwbE family protein</fullName>
    </submittedName>
</protein>
<dbReference type="AlphaFoldDB" id="A0A4Z1BL21"/>
<dbReference type="PANTHER" id="PTHR40069:SF1">
    <property type="entry name" value="YWBE PROTEIN"/>
    <property type="match status" value="1"/>
</dbReference>
<dbReference type="EMBL" id="SRPE01000020">
    <property type="protein sequence ID" value="TGN21451.1"/>
    <property type="molecule type" value="Genomic_DNA"/>
</dbReference>
<dbReference type="NCBIfam" id="TIGR03833">
    <property type="entry name" value="YwbE family protein"/>
    <property type="match status" value="1"/>
</dbReference>
<name>A0A4Z1BL21_9FLAO</name>
<reference evidence="1 2" key="1">
    <citation type="submission" date="2019-03" db="EMBL/GenBank/DDBJ databases">
        <title>Empedobacter tilapiae sp. nov., isolated from an intestine of Nile tilapia Oreochromis niloticus.</title>
        <authorList>
            <person name="Kim Y.-O."/>
            <person name="Yoon J.-H."/>
        </authorList>
    </citation>
    <scope>NUCLEOTIDE SEQUENCE [LARGE SCALE GENOMIC DNA]</scope>
    <source>
        <strain evidence="1 2">MRS2</strain>
    </source>
</reference>
<dbReference type="OrthoDB" id="9804519at2"/>
<accession>A0A4Z1BL21</accession>
<dbReference type="Proteomes" id="UP000297998">
    <property type="component" value="Unassembled WGS sequence"/>
</dbReference>
<dbReference type="PANTHER" id="PTHR40069">
    <property type="entry name" value="YWBE PROTEIN"/>
    <property type="match status" value="1"/>
</dbReference>
<sequence>MKKDQRTGELTEGIVKDLLTSAPYHHHGIKVRLMDGQIGLSRKLLKTIFRTHQIIN</sequence>
<evidence type="ECO:0000313" key="2">
    <source>
        <dbReference type="Proteomes" id="UP000297998"/>
    </source>
</evidence>
<proteinExistence type="predicted"/>
<evidence type="ECO:0000313" key="1">
    <source>
        <dbReference type="EMBL" id="TGN21451.1"/>
    </source>
</evidence>
<dbReference type="Pfam" id="PF09962">
    <property type="entry name" value="DUF2196"/>
    <property type="match status" value="1"/>
</dbReference>
<dbReference type="InterPro" id="IPR019240">
    <property type="entry name" value="DUF2196"/>
</dbReference>
<keyword evidence="2" id="KW-1185">Reference proteome</keyword>
<organism evidence="1 2">
    <name type="scientific">Empedobacter tilapiae</name>
    <dbReference type="NCBI Taxonomy" id="2491114"/>
    <lineage>
        <taxon>Bacteria</taxon>
        <taxon>Pseudomonadati</taxon>
        <taxon>Bacteroidota</taxon>
        <taxon>Flavobacteriia</taxon>
        <taxon>Flavobacteriales</taxon>
        <taxon>Weeksellaceae</taxon>
        <taxon>Empedobacter</taxon>
    </lineage>
</organism>
<comment type="caution">
    <text evidence="1">The sequence shown here is derived from an EMBL/GenBank/DDBJ whole genome shotgun (WGS) entry which is preliminary data.</text>
</comment>